<reference evidence="2" key="1">
    <citation type="journal article" date="2020" name="Cell">
        <title>Large-Scale Comparative Analyses of Tick Genomes Elucidate Their Genetic Diversity and Vector Capacities.</title>
        <authorList>
            <consortium name="Tick Genome and Microbiome Consortium (TIGMIC)"/>
            <person name="Jia N."/>
            <person name="Wang J."/>
            <person name="Shi W."/>
            <person name="Du L."/>
            <person name="Sun Y."/>
            <person name="Zhan W."/>
            <person name="Jiang J.F."/>
            <person name="Wang Q."/>
            <person name="Zhang B."/>
            <person name="Ji P."/>
            <person name="Bell-Sakyi L."/>
            <person name="Cui X.M."/>
            <person name="Yuan T.T."/>
            <person name="Jiang B.G."/>
            <person name="Yang W.F."/>
            <person name="Lam T.T."/>
            <person name="Chang Q.C."/>
            <person name="Ding S.J."/>
            <person name="Wang X.J."/>
            <person name="Zhu J.G."/>
            <person name="Ruan X.D."/>
            <person name="Zhao L."/>
            <person name="Wei J.T."/>
            <person name="Ye R.Z."/>
            <person name="Que T.C."/>
            <person name="Du C.H."/>
            <person name="Zhou Y.H."/>
            <person name="Cheng J.X."/>
            <person name="Dai P.F."/>
            <person name="Guo W.B."/>
            <person name="Han X.H."/>
            <person name="Huang E.J."/>
            <person name="Li L.F."/>
            <person name="Wei W."/>
            <person name="Gao Y.C."/>
            <person name="Liu J.Z."/>
            <person name="Shao H.Z."/>
            <person name="Wang X."/>
            <person name="Wang C.C."/>
            <person name="Yang T.C."/>
            <person name="Huo Q.B."/>
            <person name="Li W."/>
            <person name="Chen H.Y."/>
            <person name="Chen S.E."/>
            <person name="Zhou L.G."/>
            <person name="Ni X.B."/>
            <person name="Tian J.H."/>
            <person name="Sheng Y."/>
            <person name="Liu T."/>
            <person name="Pan Y.S."/>
            <person name="Xia L.Y."/>
            <person name="Li J."/>
            <person name="Zhao F."/>
            <person name="Cao W.C."/>
        </authorList>
    </citation>
    <scope>NUCLEOTIDE SEQUENCE</scope>
    <source>
        <strain evidence="2">Rsan-2018</strain>
    </source>
</reference>
<feature type="domain" description="Thioredoxin" evidence="1">
    <location>
        <begin position="3"/>
        <end position="145"/>
    </location>
</feature>
<dbReference type="InterPro" id="IPR013766">
    <property type="entry name" value="Thioredoxin_domain"/>
</dbReference>
<dbReference type="OMA" id="VYIGANW"/>
<dbReference type="InterPro" id="IPR029519">
    <property type="entry name" value="RdCVF2"/>
</dbReference>
<dbReference type="VEuPathDB" id="VectorBase:RSAN_049537"/>
<protein>
    <recommendedName>
        <fullName evidence="1">Thioredoxin domain-containing protein</fullName>
    </recommendedName>
</protein>
<reference evidence="2" key="2">
    <citation type="submission" date="2021-09" db="EMBL/GenBank/DDBJ databases">
        <authorList>
            <person name="Jia N."/>
            <person name="Wang J."/>
            <person name="Shi W."/>
            <person name="Du L."/>
            <person name="Sun Y."/>
            <person name="Zhan W."/>
            <person name="Jiang J."/>
            <person name="Wang Q."/>
            <person name="Zhang B."/>
            <person name="Ji P."/>
            <person name="Sakyi L.B."/>
            <person name="Cui X."/>
            <person name="Yuan T."/>
            <person name="Jiang B."/>
            <person name="Yang W."/>
            <person name="Lam T.T.-Y."/>
            <person name="Chang Q."/>
            <person name="Ding S."/>
            <person name="Wang X."/>
            <person name="Zhu J."/>
            <person name="Ruan X."/>
            <person name="Zhao L."/>
            <person name="Wei J."/>
            <person name="Que T."/>
            <person name="Du C."/>
            <person name="Cheng J."/>
            <person name="Dai P."/>
            <person name="Han X."/>
            <person name="Huang E."/>
            <person name="Gao Y."/>
            <person name="Liu J."/>
            <person name="Shao H."/>
            <person name="Ye R."/>
            <person name="Li L."/>
            <person name="Wei W."/>
            <person name="Wang X."/>
            <person name="Wang C."/>
            <person name="Huo Q."/>
            <person name="Li W."/>
            <person name="Guo W."/>
            <person name="Chen H."/>
            <person name="Chen S."/>
            <person name="Zhou L."/>
            <person name="Zhou L."/>
            <person name="Ni X."/>
            <person name="Tian J."/>
            <person name="Zhou Y."/>
            <person name="Sheng Y."/>
            <person name="Liu T."/>
            <person name="Pan Y."/>
            <person name="Xia L."/>
            <person name="Li J."/>
            <person name="Zhao F."/>
            <person name="Cao W."/>
        </authorList>
    </citation>
    <scope>NUCLEOTIDE SEQUENCE</scope>
    <source>
        <strain evidence="2">Rsan-2018</strain>
        <tissue evidence="2">Larvae</tissue>
    </source>
</reference>
<dbReference type="EMBL" id="JABSTV010001255">
    <property type="protein sequence ID" value="KAH7935043.1"/>
    <property type="molecule type" value="Genomic_DNA"/>
</dbReference>
<evidence type="ECO:0000313" key="2">
    <source>
        <dbReference type="EMBL" id="KAH7935043.1"/>
    </source>
</evidence>
<evidence type="ECO:0000313" key="3">
    <source>
        <dbReference type="Proteomes" id="UP000821837"/>
    </source>
</evidence>
<dbReference type="AlphaFoldDB" id="A0A9D4SM79"/>
<name>A0A9D4SM79_RHISA</name>
<evidence type="ECO:0000259" key="1">
    <source>
        <dbReference type="PROSITE" id="PS51352"/>
    </source>
</evidence>
<dbReference type="Gene3D" id="3.40.30.10">
    <property type="entry name" value="Glutaredoxin"/>
    <property type="match status" value="1"/>
</dbReference>
<dbReference type="SUPFAM" id="SSF52833">
    <property type="entry name" value="Thioredoxin-like"/>
    <property type="match status" value="1"/>
</dbReference>
<accession>A0A9D4SM79</accession>
<dbReference type="PANTHER" id="PTHR46762:SF1">
    <property type="entry name" value="NUCLEOREDOXIN-LIKE PROTEIN 2"/>
    <property type="match status" value="1"/>
</dbReference>
<dbReference type="InterPro" id="IPR012336">
    <property type="entry name" value="Thioredoxin-like_fold"/>
</dbReference>
<dbReference type="GO" id="GO:0045494">
    <property type="term" value="P:photoreceptor cell maintenance"/>
    <property type="evidence" value="ECO:0007669"/>
    <property type="project" value="InterPro"/>
</dbReference>
<dbReference type="PROSITE" id="PS51352">
    <property type="entry name" value="THIOREDOXIN_2"/>
    <property type="match status" value="1"/>
</dbReference>
<dbReference type="CDD" id="cd02964">
    <property type="entry name" value="TryX_like_family"/>
    <property type="match status" value="1"/>
</dbReference>
<proteinExistence type="predicted"/>
<dbReference type="Pfam" id="PF13905">
    <property type="entry name" value="Thioredoxin_8"/>
    <property type="match status" value="1"/>
</dbReference>
<dbReference type="GO" id="GO:0007600">
    <property type="term" value="P:sensory perception"/>
    <property type="evidence" value="ECO:0007669"/>
    <property type="project" value="InterPro"/>
</dbReference>
<comment type="caution">
    <text evidence="2">The sequence shown here is derived from an EMBL/GenBank/DDBJ whole genome shotgun (WGS) entry which is preliminary data.</text>
</comment>
<gene>
    <name evidence="2" type="ORF">HPB52_003343</name>
</gene>
<dbReference type="Proteomes" id="UP000821837">
    <property type="component" value="Unassembled WGS sequence"/>
</dbReference>
<dbReference type="PANTHER" id="PTHR46762">
    <property type="entry name" value="NUCLEOREDOXIN-LIKE PROTEIN 2"/>
    <property type="match status" value="1"/>
</dbReference>
<sequence length="145" mass="16038">MDLFRGKTLLKKDGTTMSADGALRNKRLICIYFAAQWCPPCRVFTPLLARAYRKAKDEGLPIEVVFVSSDRNVNDMTAYVKSDHEDWPSLPYGDALQAGLRARYKVAGIPTLVVVKADGALVSANGRPDVQTKGSRAFKDWLSCI</sequence>
<keyword evidence="3" id="KW-1185">Reference proteome</keyword>
<organism evidence="2 3">
    <name type="scientific">Rhipicephalus sanguineus</name>
    <name type="common">Brown dog tick</name>
    <name type="synonym">Ixodes sanguineus</name>
    <dbReference type="NCBI Taxonomy" id="34632"/>
    <lineage>
        <taxon>Eukaryota</taxon>
        <taxon>Metazoa</taxon>
        <taxon>Ecdysozoa</taxon>
        <taxon>Arthropoda</taxon>
        <taxon>Chelicerata</taxon>
        <taxon>Arachnida</taxon>
        <taxon>Acari</taxon>
        <taxon>Parasitiformes</taxon>
        <taxon>Ixodida</taxon>
        <taxon>Ixodoidea</taxon>
        <taxon>Ixodidae</taxon>
        <taxon>Rhipicephalinae</taxon>
        <taxon>Rhipicephalus</taxon>
        <taxon>Rhipicephalus</taxon>
    </lineage>
</organism>
<dbReference type="InterPro" id="IPR036249">
    <property type="entry name" value="Thioredoxin-like_sf"/>
</dbReference>
<dbReference type="OrthoDB" id="189920at2759"/>